<protein>
    <submittedName>
        <fullName evidence="2">Uncharacterized protein</fullName>
    </submittedName>
</protein>
<dbReference type="EMBL" id="WLCG01000020">
    <property type="protein sequence ID" value="MTB65227.1"/>
    <property type="molecule type" value="Genomic_DNA"/>
</dbReference>
<reference evidence="1 3" key="2">
    <citation type="submission" date="2019-11" db="EMBL/GenBank/DDBJ databases">
        <title>Streptococcis sp. isolated from the respiratory tract of Marmot.</title>
        <authorList>
            <person name="Zhang G."/>
        </authorList>
    </citation>
    <scope>NUCLEOTIDE SEQUENCE [LARGE SCALE GENOMIC DNA]</scope>
    <source>
        <strain evidence="1">Zg-86</strain>
        <strain evidence="3">zg-86</strain>
    </source>
</reference>
<name>A0A6I4RIM5_9STRE</name>
<organism evidence="2 4">
    <name type="scientific">Streptococcus zhangguiae</name>
    <dbReference type="NCBI Taxonomy" id="2664091"/>
    <lineage>
        <taxon>Bacteria</taxon>
        <taxon>Bacillati</taxon>
        <taxon>Bacillota</taxon>
        <taxon>Bacilli</taxon>
        <taxon>Lactobacillales</taxon>
        <taxon>Streptococcaceae</taxon>
        <taxon>Streptococcus</taxon>
    </lineage>
</organism>
<dbReference type="AlphaFoldDB" id="A0A6I4RIM5"/>
<proteinExistence type="predicted"/>
<evidence type="ECO:0000313" key="4">
    <source>
        <dbReference type="Proteomes" id="UP000435423"/>
    </source>
</evidence>
<evidence type="ECO:0000313" key="1">
    <source>
        <dbReference type="EMBL" id="MTB65227.1"/>
    </source>
</evidence>
<gene>
    <name evidence="1" type="ORF">GGG87_09530</name>
    <name evidence="2" type="ORF">GGH11_09585</name>
</gene>
<comment type="caution">
    <text evidence="2">The sequence shown here is derived from an EMBL/GenBank/DDBJ whole genome shotgun (WGS) entry which is preliminary data.</text>
</comment>
<sequence>MTKHEDFINSSIEAVMLEGLSAIISIDTGIESYPLNDYLLKTIFLQMTGFQEQKFKCIVWEMATEDFEFRRDFLREYATQGFSTYESKKSIYQKLMILLDRDEFSESERKEIVNQAKDSVCSIFNESNLQYWNGTPIMNLRVI</sequence>
<dbReference type="Proteomes" id="UP000435423">
    <property type="component" value="Unassembled WGS sequence"/>
</dbReference>
<accession>A0A6I4RIM5</accession>
<evidence type="ECO:0000313" key="3">
    <source>
        <dbReference type="Proteomes" id="UP000435060"/>
    </source>
</evidence>
<reference evidence="2 4" key="1">
    <citation type="submission" date="2019-10" db="EMBL/GenBank/DDBJ databases">
        <title>Streptococcis sp, isolated from the respiratory tract of Marmot.</title>
        <authorList>
            <person name="Zhang G."/>
        </authorList>
    </citation>
    <scope>NUCLEOTIDE SEQUENCE [LARGE SCALE GENOMIC DNA]</scope>
    <source>
        <strain evidence="4">zg-70</strain>
        <strain evidence="2">Zg-70</strain>
    </source>
</reference>
<evidence type="ECO:0000313" key="2">
    <source>
        <dbReference type="EMBL" id="MWV57214.1"/>
    </source>
</evidence>
<dbReference type="Proteomes" id="UP000435060">
    <property type="component" value="Unassembled WGS sequence"/>
</dbReference>
<dbReference type="EMBL" id="WUBJ01000020">
    <property type="protein sequence ID" value="MWV57214.1"/>
    <property type="molecule type" value="Genomic_DNA"/>
</dbReference>
<dbReference type="RefSeq" id="WP_154609137.1">
    <property type="nucleotide sequence ID" value="NZ_CP072115.1"/>
</dbReference>
<keyword evidence="3" id="KW-1185">Reference proteome</keyword>